<dbReference type="EMBL" id="JAGIOO010000001">
    <property type="protein sequence ID" value="MBP2476907.1"/>
    <property type="molecule type" value="Genomic_DNA"/>
</dbReference>
<dbReference type="InterPro" id="IPR004316">
    <property type="entry name" value="SWEET_rpt"/>
</dbReference>
<keyword evidence="3" id="KW-1185">Reference proteome</keyword>
<accession>A0ABS5AKK4</accession>
<dbReference type="Gene3D" id="1.20.1280.290">
    <property type="match status" value="1"/>
</dbReference>
<evidence type="ECO:0000313" key="2">
    <source>
        <dbReference type="EMBL" id="MBP2476907.1"/>
    </source>
</evidence>
<reference evidence="2 3" key="1">
    <citation type="submission" date="2021-03" db="EMBL/GenBank/DDBJ databases">
        <title>Sequencing the genomes of 1000 actinobacteria strains.</title>
        <authorList>
            <person name="Klenk H.-P."/>
        </authorList>
    </citation>
    <scope>NUCLEOTIDE SEQUENCE [LARGE SCALE GENOMIC DNA]</scope>
    <source>
        <strain evidence="2 3">DSM 44580</strain>
    </source>
</reference>
<proteinExistence type="predicted"/>
<gene>
    <name evidence="2" type="ORF">JOF53_005779</name>
</gene>
<organism evidence="2 3">
    <name type="scientific">Crossiella equi</name>
    <dbReference type="NCBI Taxonomy" id="130796"/>
    <lineage>
        <taxon>Bacteria</taxon>
        <taxon>Bacillati</taxon>
        <taxon>Actinomycetota</taxon>
        <taxon>Actinomycetes</taxon>
        <taxon>Pseudonocardiales</taxon>
        <taxon>Pseudonocardiaceae</taxon>
        <taxon>Crossiella</taxon>
    </lineage>
</organism>
<keyword evidence="1" id="KW-1133">Transmembrane helix</keyword>
<protein>
    <submittedName>
        <fullName evidence="2">MtN3 and saliva related transmembrane protein</fullName>
    </submittedName>
</protein>
<dbReference type="Proteomes" id="UP001519363">
    <property type="component" value="Unassembled WGS sequence"/>
</dbReference>
<feature type="transmembrane region" description="Helical" evidence="1">
    <location>
        <begin position="34"/>
        <end position="51"/>
    </location>
</feature>
<sequence>MITVMGALAGVLTTACWLPQVARCLKRRSARDFSWVYLLALGLGVAAWVSYGLARADAVIVVTNASTLLLISVLVAVKVRTELRPAVPLSESA</sequence>
<dbReference type="RefSeq" id="WP_086785171.1">
    <property type="nucleotide sequence ID" value="NZ_JAGIOO010000001.1"/>
</dbReference>
<keyword evidence="1" id="KW-0472">Membrane</keyword>
<keyword evidence="1 2" id="KW-0812">Transmembrane</keyword>
<dbReference type="Pfam" id="PF03083">
    <property type="entry name" value="MtN3_slv"/>
    <property type="match status" value="1"/>
</dbReference>
<evidence type="ECO:0000256" key="1">
    <source>
        <dbReference type="SAM" id="Phobius"/>
    </source>
</evidence>
<evidence type="ECO:0000313" key="3">
    <source>
        <dbReference type="Proteomes" id="UP001519363"/>
    </source>
</evidence>
<feature type="transmembrane region" description="Helical" evidence="1">
    <location>
        <begin position="58"/>
        <end position="77"/>
    </location>
</feature>
<comment type="caution">
    <text evidence="2">The sequence shown here is derived from an EMBL/GenBank/DDBJ whole genome shotgun (WGS) entry which is preliminary data.</text>
</comment>
<name>A0ABS5AKK4_9PSEU</name>